<dbReference type="SMART" id="SM01320">
    <property type="entry name" value="TRP_N"/>
    <property type="match status" value="1"/>
</dbReference>
<feature type="transmembrane region" description="Helical" evidence="8">
    <location>
        <begin position="506"/>
        <end position="527"/>
    </location>
</feature>
<dbReference type="EMBL" id="CP099419">
    <property type="protein sequence ID" value="USW48976.1"/>
    <property type="molecule type" value="Genomic_DNA"/>
</dbReference>
<feature type="compositionally biased region" description="Polar residues" evidence="7">
    <location>
        <begin position="675"/>
        <end position="686"/>
    </location>
</feature>
<dbReference type="Pfam" id="PF14558">
    <property type="entry name" value="TRP_N"/>
    <property type="match status" value="1"/>
</dbReference>
<feature type="region of interest" description="Disordered" evidence="7">
    <location>
        <begin position="675"/>
        <end position="790"/>
    </location>
</feature>
<dbReference type="PANTHER" id="PTHR31145:SF6">
    <property type="entry name" value="INTEGRAL MEMBRANE PROTEIN (AFU_ORTHOLOGUE AFUA_7G01610)"/>
    <property type="match status" value="1"/>
</dbReference>
<evidence type="ECO:0000313" key="11">
    <source>
        <dbReference type="EMBL" id="USW48976.1"/>
    </source>
</evidence>
<feature type="region of interest" description="Disordered" evidence="7">
    <location>
        <begin position="1102"/>
        <end position="1240"/>
    </location>
</feature>
<keyword evidence="11" id="KW-0675">Receptor</keyword>
<evidence type="ECO:0000256" key="4">
    <source>
        <dbReference type="ARBA" id="ARBA00022729"/>
    </source>
</evidence>
<feature type="compositionally biased region" description="Polar residues" evidence="7">
    <location>
        <begin position="1184"/>
        <end position="1193"/>
    </location>
</feature>
<sequence length="1240" mass="133804">MRALPRGVWSALTLCCLYFHCCSLLATAHAAFITFENCLPSRVLNSSPKQLQFTPYFVDATFLPSDQSARNLNLTIYGNVSGQQFVGEYPPVDSPQWSNPNQSFGKIVDVGNDNKYATLTADYQVLTYTAHDNSGERFCPRVVNGTAECPLGPAFNANRSDPNDLPAFNVNQPFGSSYAFSTISTTVHVISGDQGGANIACISVQISPDLGASIAGLLTWLPATILILKGVATLAAAIWSPWGSSDIFKWSSNYGRDEDLLRLVTPGFGDCLQYIQFIVLTGSLTLQYPGFFRPAVSQAAWSTLMFNQSFVKGGSTESLVDGLYKVNATYGITRMSQLVGMADDSDIWAGMAIWLLVIAAVVIALCQLGFFGRWIFHLATNTTEEDLRQKNVPFTLGNIIRLLFNFFILPIVALSLFQLVIAPHSPTSVLVCAVILLVIMVVWAGCILRVIFTTKPRTLLFDDMPTVLLYGPLYNTYSDSAAPFALVPVFITFMRGVAFGAIQPSGIAQIIVLAICEVILILTLNGFRPFQGQTSMNLYHTFFATVRLVTVLLMIAFMPSLGVTEAPKGWIGYVILLLHACVLIFGFFLNSMQTLIEVVARGLGAGGDENNGAVRGSILNWRALKKRPDRKKDPADRNSMMSSAAILETNPAYGTRSRSISASSQQLLNRMSGFENFSQGGENVSSPDPDLEGSTHLAQTTSHGRASMSGAKADGDGYYRAPRPRKATMETLGSAGLKTKGTGDFPYQDSPTGPGHARDASYDSNTFGSPAPAYLRNRADSNDETTRNEAANRTDYAVREVDQYYRGPALNEQATRKLKTGPADPTGPASTAQSWFNKLIFGVKGGKTKDQGKGFEVVRSARMPPDMAKEADDGLEMTTNPAMRQVLYQDMPDSPGSPPQAVAGAERYLDGAVERSMSPASPGLNAGTATSAADMIALGPVPARADDSFDFQFGHPRDSAMSAATRVRPDSDALGMPVLEPITFEHADAIGVAPTPPRRLSDASEASLVSSLPDDTELPRTRYSDQPIPMLAPIETSPRIDLPSRFNSNASRFTANQQTHAGTLSPGQGVSRIGSNRSAGLSNIDIGETAGGQDWLHAVDNMSWGNHSREPSIRGGATGPAHQSVRQSFQPHPPSVPRRNSRRTLSQEVSAGQRYQLSQQPSPNLFEGFDSNGSTPDVDDRPRQGSTSKTSYVSHHRAQDSISRNSIGAAAALREGTASVEYGTPPTHGEDYLGAAERRL</sequence>
<feature type="transmembrane region" description="Helical" evidence="8">
    <location>
        <begin position="396"/>
        <end position="417"/>
    </location>
</feature>
<evidence type="ECO:0000313" key="12">
    <source>
        <dbReference type="Proteomes" id="UP001056384"/>
    </source>
</evidence>
<evidence type="ECO:0000256" key="8">
    <source>
        <dbReference type="SAM" id="Phobius"/>
    </source>
</evidence>
<dbReference type="PANTHER" id="PTHR31145">
    <property type="entry name" value="INTEGRAL MEMBRANE PROTEIN (AFU_ORTHOLOGUE AFUA_7G01610)"/>
    <property type="match status" value="1"/>
</dbReference>
<dbReference type="InterPro" id="IPR032800">
    <property type="entry name" value="TRP_N"/>
</dbReference>
<feature type="region of interest" description="Disordered" evidence="7">
    <location>
        <begin position="1057"/>
        <end position="1076"/>
    </location>
</feature>
<comment type="similarity">
    <text evidence="2">Belongs to the transient receptor potential (TRP) ion channel family.</text>
</comment>
<dbReference type="AlphaFoldDB" id="A0A9Q9EEN2"/>
<accession>A0A9Q9EEN2</accession>
<evidence type="ECO:0000256" key="5">
    <source>
        <dbReference type="ARBA" id="ARBA00022989"/>
    </source>
</evidence>
<evidence type="ECO:0000259" key="10">
    <source>
        <dbReference type="SMART" id="SM01320"/>
    </source>
</evidence>
<comment type="subcellular location">
    <subcellularLocation>
        <location evidence="1">Membrane</location>
        <topology evidence="1">Multi-pass membrane protein</topology>
    </subcellularLocation>
</comment>
<keyword evidence="4 9" id="KW-0732">Signal</keyword>
<dbReference type="GO" id="GO:0055085">
    <property type="term" value="P:transmembrane transport"/>
    <property type="evidence" value="ECO:0007669"/>
    <property type="project" value="TreeGrafter"/>
</dbReference>
<dbReference type="InterPro" id="IPR010308">
    <property type="entry name" value="TRP_C"/>
</dbReference>
<name>A0A9Q9EEN2_9PEZI</name>
<organism evidence="11 12">
    <name type="scientific">Septoria linicola</name>
    <dbReference type="NCBI Taxonomy" id="215465"/>
    <lineage>
        <taxon>Eukaryota</taxon>
        <taxon>Fungi</taxon>
        <taxon>Dikarya</taxon>
        <taxon>Ascomycota</taxon>
        <taxon>Pezizomycotina</taxon>
        <taxon>Dothideomycetes</taxon>
        <taxon>Dothideomycetidae</taxon>
        <taxon>Mycosphaerellales</taxon>
        <taxon>Mycosphaerellaceae</taxon>
        <taxon>Septoria</taxon>
    </lineage>
</organism>
<feature type="domain" description="ML-like" evidence="10">
    <location>
        <begin position="28"/>
        <end position="213"/>
    </location>
</feature>
<dbReference type="Proteomes" id="UP001056384">
    <property type="component" value="Chromosome 2"/>
</dbReference>
<dbReference type="GO" id="GO:0016020">
    <property type="term" value="C:membrane"/>
    <property type="evidence" value="ECO:0007669"/>
    <property type="project" value="UniProtKB-SubCell"/>
</dbReference>
<feature type="transmembrane region" description="Helical" evidence="8">
    <location>
        <begin position="570"/>
        <end position="589"/>
    </location>
</feature>
<feature type="chain" id="PRO_5040203752" evidence="9">
    <location>
        <begin position="31"/>
        <end position="1240"/>
    </location>
</feature>
<reference evidence="11" key="1">
    <citation type="submission" date="2022-06" db="EMBL/GenBank/DDBJ databases">
        <title>Complete genome sequences of two strains of the flax pathogen Septoria linicola.</title>
        <authorList>
            <person name="Lapalu N."/>
            <person name="Simon A."/>
            <person name="Demenou B."/>
            <person name="Paumier D."/>
            <person name="Guillot M.-P."/>
            <person name="Gout L."/>
            <person name="Valade R."/>
        </authorList>
    </citation>
    <scope>NUCLEOTIDE SEQUENCE</scope>
    <source>
        <strain evidence="11">SE15195</strain>
    </source>
</reference>
<keyword evidence="5 8" id="KW-1133">Transmembrane helix</keyword>
<keyword evidence="6 8" id="KW-0472">Membrane</keyword>
<feature type="compositionally biased region" description="Basic and acidic residues" evidence="7">
    <location>
        <begin position="1228"/>
        <end position="1240"/>
    </location>
</feature>
<evidence type="ECO:0000256" key="3">
    <source>
        <dbReference type="ARBA" id="ARBA00022692"/>
    </source>
</evidence>
<keyword evidence="12" id="KW-1185">Reference proteome</keyword>
<feature type="transmembrane region" description="Helical" evidence="8">
    <location>
        <begin position="429"/>
        <end position="452"/>
    </location>
</feature>
<evidence type="ECO:0000256" key="2">
    <source>
        <dbReference type="ARBA" id="ARBA00010642"/>
    </source>
</evidence>
<feature type="transmembrane region" description="Helical" evidence="8">
    <location>
        <begin position="539"/>
        <end position="558"/>
    </location>
</feature>
<dbReference type="InterPro" id="IPR040241">
    <property type="entry name" value="TRP_Flc/Pkd2-like"/>
</dbReference>
<evidence type="ECO:0000256" key="6">
    <source>
        <dbReference type="ARBA" id="ARBA00023136"/>
    </source>
</evidence>
<feature type="signal peptide" evidence="9">
    <location>
        <begin position="1"/>
        <end position="30"/>
    </location>
</feature>
<evidence type="ECO:0000256" key="7">
    <source>
        <dbReference type="SAM" id="MobiDB-lite"/>
    </source>
</evidence>
<evidence type="ECO:0000256" key="1">
    <source>
        <dbReference type="ARBA" id="ARBA00004141"/>
    </source>
</evidence>
<gene>
    <name evidence="11" type="ORF">Slin15195_G022950</name>
</gene>
<evidence type="ECO:0000256" key="9">
    <source>
        <dbReference type="SAM" id="SignalP"/>
    </source>
</evidence>
<dbReference type="Pfam" id="PF06011">
    <property type="entry name" value="TRP"/>
    <property type="match status" value="1"/>
</dbReference>
<proteinExistence type="inferred from homology"/>
<feature type="compositionally biased region" description="Polar residues" evidence="7">
    <location>
        <begin position="1143"/>
        <end position="1163"/>
    </location>
</feature>
<feature type="compositionally biased region" description="Basic and acidic residues" evidence="7">
    <location>
        <begin position="777"/>
        <end position="790"/>
    </location>
</feature>
<feature type="transmembrane region" description="Helical" evidence="8">
    <location>
        <begin position="351"/>
        <end position="376"/>
    </location>
</feature>
<protein>
    <submittedName>
        <fullName evidence="11">ML-like domain, transient receptor potential channel Flc/Pkd2</fullName>
    </submittedName>
</protein>
<keyword evidence="3 8" id="KW-0812">Transmembrane</keyword>
<feature type="region of interest" description="Disordered" evidence="7">
    <location>
        <begin position="995"/>
        <end position="1024"/>
    </location>
</feature>